<keyword evidence="5 7" id="KW-0067">ATP-binding</keyword>
<organism evidence="8 9">
    <name type="scientific">Labilibaculum manganireducens</name>
    <dbReference type="NCBI Taxonomy" id="1940525"/>
    <lineage>
        <taxon>Bacteria</taxon>
        <taxon>Pseudomonadati</taxon>
        <taxon>Bacteroidota</taxon>
        <taxon>Bacteroidia</taxon>
        <taxon>Marinilabiliales</taxon>
        <taxon>Marinifilaceae</taxon>
        <taxon>Labilibaculum</taxon>
    </lineage>
</organism>
<evidence type="ECO:0000313" key="8">
    <source>
        <dbReference type="EMBL" id="PKQ68993.1"/>
    </source>
</evidence>
<dbReference type="EMBL" id="MVDE01000002">
    <property type="protein sequence ID" value="PKQ68993.1"/>
    <property type="molecule type" value="Genomic_DNA"/>
</dbReference>
<evidence type="ECO:0000313" key="9">
    <source>
        <dbReference type="Proteomes" id="UP000233618"/>
    </source>
</evidence>
<dbReference type="GO" id="GO:0004765">
    <property type="term" value="F:shikimate kinase activity"/>
    <property type="evidence" value="ECO:0007669"/>
    <property type="project" value="UniProtKB-UniRule"/>
</dbReference>
<feature type="binding site" evidence="7">
    <location>
        <position position="139"/>
    </location>
    <ligand>
        <name>substrate</name>
    </ligand>
</feature>
<feature type="binding site" evidence="7">
    <location>
        <position position="14"/>
    </location>
    <ligand>
        <name>Mg(2+)</name>
        <dbReference type="ChEBI" id="CHEBI:18420"/>
    </ligand>
</feature>
<feature type="binding site" evidence="7">
    <location>
        <position position="32"/>
    </location>
    <ligand>
        <name>substrate</name>
    </ligand>
</feature>
<evidence type="ECO:0000256" key="2">
    <source>
        <dbReference type="ARBA" id="ARBA00022679"/>
    </source>
</evidence>
<dbReference type="CDD" id="cd00464">
    <property type="entry name" value="SK"/>
    <property type="match status" value="1"/>
</dbReference>
<protein>
    <recommendedName>
        <fullName evidence="7">Shikimate kinase</fullName>
        <shortName evidence="7">SK</shortName>
        <ecNumber evidence="7">2.7.1.71</ecNumber>
    </recommendedName>
</protein>
<dbReference type="Pfam" id="PF01202">
    <property type="entry name" value="SKI"/>
    <property type="match status" value="1"/>
</dbReference>
<sequence length="170" mass="19556">MKIFLIGYMGCGKSRWGKMIAAHYGFHFADLDTLIEKRENLTIPKIFEKFGESGFRQREHDALKSISDTENLIVATGGGAPCFNNNMEEMNRLGVTLFIECSPSLLRERITNSDTERPLVKNFSQDELLDYIVRHLKTRMPFYEKAQYKMVSGNLELEDFIVILDPIINP</sequence>
<evidence type="ECO:0000256" key="5">
    <source>
        <dbReference type="ARBA" id="ARBA00022840"/>
    </source>
</evidence>
<name>A0A2N3IFG4_9BACT</name>
<comment type="subunit">
    <text evidence="7">Monomer.</text>
</comment>
<dbReference type="EC" id="2.7.1.71" evidence="7"/>
<reference evidence="8 9" key="1">
    <citation type="journal article" date="2017" name="Front. Microbiol.">
        <title>Labilibaculum manganireducens gen. nov., sp. nov. and Labilibaculum filiforme sp. nov., Novel Bacteroidetes Isolated from Subsurface Sediments of the Baltic Sea.</title>
        <authorList>
            <person name="Vandieken V."/>
            <person name="Marshall I.P."/>
            <person name="Niemann H."/>
            <person name="Engelen B."/>
            <person name="Cypionka H."/>
        </authorList>
    </citation>
    <scope>NUCLEOTIDE SEQUENCE [LARGE SCALE GENOMIC DNA]</scope>
    <source>
        <strain evidence="8 9">59.10-2M</strain>
    </source>
</reference>
<dbReference type="UniPathway" id="UPA00053">
    <property type="reaction ID" value="UER00088"/>
</dbReference>
<dbReference type="PANTHER" id="PTHR21087">
    <property type="entry name" value="SHIKIMATE KINASE"/>
    <property type="match status" value="1"/>
</dbReference>
<comment type="pathway">
    <text evidence="7">Metabolic intermediate biosynthesis; chorismate biosynthesis; chorismate from D-erythrose 4-phosphate and phosphoenolpyruvate: step 5/7.</text>
</comment>
<comment type="function">
    <text evidence="7">Catalyzes the specific phosphorylation of the 3-hydroxyl group of shikimic acid using ATP as a cosubstrate.</text>
</comment>
<evidence type="ECO:0000256" key="7">
    <source>
        <dbReference type="HAMAP-Rule" id="MF_00109"/>
    </source>
</evidence>
<keyword evidence="4 7" id="KW-0418">Kinase</keyword>
<keyword evidence="3 7" id="KW-0547">Nucleotide-binding</keyword>
<gene>
    <name evidence="7" type="primary">aroK</name>
    <name evidence="8" type="ORF">BZG01_01410</name>
</gene>
<keyword evidence="6 7" id="KW-0057">Aromatic amino acid biosynthesis</keyword>
<dbReference type="GO" id="GO:0009073">
    <property type="term" value="P:aromatic amino acid family biosynthetic process"/>
    <property type="evidence" value="ECO:0007669"/>
    <property type="project" value="UniProtKB-KW"/>
</dbReference>
<dbReference type="GO" id="GO:0009423">
    <property type="term" value="P:chorismate biosynthetic process"/>
    <property type="evidence" value="ECO:0007669"/>
    <property type="project" value="UniProtKB-UniRule"/>
</dbReference>
<dbReference type="GO" id="GO:0005829">
    <property type="term" value="C:cytosol"/>
    <property type="evidence" value="ECO:0007669"/>
    <property type="project" value="TreeGrafter"/>
</dbReference>
<evidence type="ECO:0000256" key="4">
    <source>
        <dbReference type="ARBA" id="ARBA00022777"/>
    </source>
</evidence>
<comment type="catalytic activity">
    <reaction evidence="7">
        <text>shikimate + ATP = 3-phosphoshikimate + ADP + H(+)</text>
        <dbReference type="Rhea" id="RHEA:13121"/>
        <dbReference type="ChEBI" id="CHEBI:15378"/>
        <dbReference type="ChEBI" id="CHEBI:30616"/>
        <dbReference type="ChEBI" id="CHEBI:36208"/>
        <dbReference type="ChEBI" id="CHEBI:145989"/>
        <dbReference type="ChEBI" id="CHEBI:456216"/>
        <dbReference type="EC" id="2.7.1.71"/>
    </reaction>
</comment>
<dbReference type="InterPro" id="IPR031322">
    <property type="entry name" value="Shikimate/glucono_kinase"/>
</dbReference>
<feature type="binding site" evidence="7">
    <location>
        <begin position="10"/>
        <end position="15"/>
    </location>
    <ligand>
        <name>ATP</name>
        <dbReference type="ChEBI" id="CHEBI:30616"/>
    </ligand>
</feature>
<keyword evidence="2 7" id="KW-0808">Transferase</keyword>
<dbReference type="GO" id="GO:0000287">
    <property type="term" value="F:magnesium ion binding"/>
    <property type="evidence" value="ECO:0007669"/>
    <property type="project" value="UniProtKB-UniRule"/>
</dbReference>
<dbReference type="Proteomes" id="UP000233618">
    <property type="component" value="Unassembled WGS sequence"/>
</dbReference>
<evidence type="ECO:0000256" key="3">
    <source>
        <dbReference type="ARBA" id="ARBA00022741"/>
    </source>
</evidence>
<feature type="binding site" evidence="7">
    <location>
        <position position="56"/>
    </location>
    <ligand>
        <name>substrate</name>
    </ligand>
</feature>
<comment type="caution">
    <text evidence="7">Lacks conserved residue(s) required for the propagation of feature annotation.</text>
</comment>
<dbReference type="PANTHER" id="PTHR21087:SF16">
    <property type="entry name" value="SHIKIMATE KINASE 1, CHLOROPLASTIC"/>
    <property type="match status" value="1"/>
</dbReference>
<dbReference type="InterPro" id="IPR027417">
    <property type="entry name" value="P-loop_NTPase"/>
</dbReference>
<feature type="binding site" evidence="7">
    <location>
        <position position="78"/>
    </location>
    <ligand>
        <name>substrate</name>
    </ligand>
</feature>
<accession>A0A2N3IFG4</accession>
<dbReference type="RefSeq" id="WP_101308046.1">
    <property type="nucleotide sequence ID" value="NZ_CAXXEE010000003.1"/>
</dbReference>
<keyword evidence="1 7" id="KW-0028">Amino-acid biosynthesis</keyword>
<feature type="binding site" evidence="7">
    <location>
        <position position="117"/>
    </location>
    <ligand>
        <name>ATP</name>
        <dbReference type="ChEBI" id="CHEBI:30616"/>
    </ligand>
</feature>
<dbReference type="SUPFAM" id="SSF52540">
    <property type="entry name" value="P-loop containing nucleoside triphosphate hydrolases"/>
    <property type="match status" value="1"/>
</dbReference>
<comment type="caution">
    <text evidence="8">The sequence shown here is derived from an EMBL/GenBank/DDBJ whole genome shotgun (WGS) entry which is preliminary data.</text>
</comment>
<comment type="similarity">
    <text evidence="7">Belongs to the shikimate kinase family.</text>
</comment>
<dbReference type="GO" id="GO:0005524">
    <property type="term" value="F:ATP binding"/>
    <property type="evidence" value="ECO:0007669"/>
    <property type="project" value="UniProtKB-UniRule"/>
</dbReference>
<keyword evidence="9" id="KW-1185">Reference proteome</keyword>
<dbReference type="HAMAP" id="MF_00109">
    <property type="entry name" value="Shikimate_kinase"/>
    <property type="match status" value="1"/>
</dbReference>
<dbReference type="Gene3D" id="3.40.50.300">
    <property type="entry name" value="P-loop containing nucleotide triphosphate hydrolases"/>
    <property type="match status" value="1"/>
</dbReference>
<dbReference type="GO" id="GO:0008652">
    <property type="term" value="P:amino acid biosynthetic process"/>
    <property type="evidence" value="ECO:0007669"/>
    <property type="project" value="UniProtKB-KW"/>
</dbReference>
<dbReference type="PRINTS" id="PR01100">
    <property type="entry name" value="SHIKIMTKNASE"/>
</dbReference>
<evidence type="ECO:0000256" key="1">
    <source>
        <dbReference type="ARBA" id="ARBA00022605"/>
    </source>
</evidence>
<evidence type="ECO:0000256" key="6">
    <source>
        <dbReference type="ARBA" id="ARBA00023141"/>
    </source>
</evidence>
<comment type="cofactor">
    <cofactor evidence="7">
        <name>Mg(2+)</name>
        <dbReference type="ChEBI" id="CHEBI:18420"/>
    </cofactor>
    <text evidence="7">Binds 1 Mg(2+) ion per subunit.</text>
</comment>
<keyword evidence="7" id="KW-0479">Metal-binding</keyword>
<proteinExistence type="inferred from homology"/>
<dbReference type="AlphaFoldDB" id="A0A2N3IFG4"/>
<keyword evidence="7" id="KW-0963">Cytoplasm</keyword>
<keyword evidence="7" id="KW-0460">Magnesium</keyword>
<comment type="subcellular location">
    <subcellularLocation>
        <location evidence="7">Cytoplasm</location>
    </subcellularLocation>
</comment>
<dbReference type="InterPro" id="IPR000623">
    <property type="entry name" value="Shikimate_kinase/TSH1"/>
</dbReference>